<evidence type="ECO:0000313" key="11">
    <source>
        <dbReference type="EMBL" id="MFD2204200.1"/>
    </source>
</evidence>
<keyword evidence="3" id="KW-1003">Cell membrane</keyword>
<proteinExistence type="inferred from homology"/>
<keyword evidence="2 9" id="KW-0813">Transport</keyword>
<feature type="transmembrane region" description="Helical" evidence="9">
    <location>
        <begin position="79"/>
        <end position="97"/>
    </location>
</feature>
<gene>
    <name evidence="11" type="ORF">ACFSKO_01175</name>
</gene>
<comment type="similarity">
    <text evidence="8 9">Belongs to the TRAP transporter small permease family.</text>
</comment>
<protein>
    <recommendedName>
        <fullName evidence="9">TRAP transporter small permease protein</fullName>
    </recommendedName>
</protein>
<feature type="domain" description="Tripartite ATP-independent periplasmic transporters DctQ component" evidence="10">
    <location>
        <begin position="56"/>
        <end position="186"/>
    </location>
</feature>
<keyword evidence="4 9" id="KW-0997">Cell inner membrane</keyword>
<keyword evidence="6 9" id="KW-1133">Transmembrane helix</keyword>
<dbReference type="Proteomes" id="UP001597294">
    <property type="component" value="Unassembled WGS sequence"/>
</dbReference>
<dbReference type="PANTHER" id="PTHR35011:SF4">
    <property type="entry name" value="SLL1102 PROTEIN"/>
    <property type="match status" value="1"/>
</dbReference>
<evidence type="ECO:0000256" key="3">
    <source>
        <dbReference type="ARBA" id="ARBA00022475"/>
    </source>
</evidence>
<evidence type="ECO:0000256" key="7">
    <source>
        <dbReference type="ARBA" id="ARBA00023136"/>
    </source>
</evidence>
<dbReference type="RefSeq" id="WP_380247531.1">
    <property type="nucleotide sequence ID" value="NZ_JBHUII010000001.1"/>
</dbReference>
<dbReference type="EMBL" id="JBHUII010000001">
    <property type="protein sequence ID" value="MFD2204200.1"/>
    <property type="molecule type" value="Genomic_DNA"/>
</dbReference>
<reference evidence="12" key="1">
    <citation type="journal article" date="2019" name="Int. J. Syst. Evol. Microbiol.">
        <title>The Global Catalogue of Microorganisms (GCM) 10K type strain sequencing project: providing services to taxonomists for standard genome sequencing and annotation.</title>
        <authorList>
            <consortium name="The Broad Institute Genomics Platform"/>
            <consortium name="The Broad Institute Genome Sequencing Center for Infectious Disease"/>
            <person name="Wu L."/>
            <person name="Ma J."/>
        </authorList>
    </citation>
    <scope>NUCLEOTIDE SEQUENCE [LARGE SCALE GENOMIC DNA]</scope>
    <source>
        <strain evidence="12">CGMCC 4.7192</strain>
    </source>
</reference>
<organism evidence="11 12">
    <name type="scientific">Kiloniella antarctica</name>
    <dbReference type="NCBI Taxonomy" id="1550907"/>
    <lineage>
        <taxon>Bacteria</taxon>
        <taxon>Pseudomonadati</taxon>
        <taxon>Pseudomonadota</taxon>
        <taxon>Alphaproteobacteria</taxon>
        <taxon>Rhodospirillales</taxon>
        <taxon>Kiloniellaceae</taxon>
        <taxon>Kiloniella</taxon>
    </lineage>
</organism>
<name>A0ABW5BHX4_9PROT</name>
<evidence type="ECO:0000259" key="10">
    <source>
        <dbReference type="Pfam" id="PF04290"/>
    </source>
</evidence>
<evidence type="ECO:0000256" key="8">
    <source>
        <dbReference type="ARBA" id="ARBA00038436"/>
    </source>
</evidence>
<comment type="subunit">
    <text evidence="9">The complex comprises the extracytoplasmic solute receptor protein and the two transmembrane proteins.</text>
</comment>
<evidence type="ECO:0000256" key="5">
    <source>
        <dbReference type="ARBA" id="ARBA00022692"/>
    </source>
</evidence>
<evidence type="ECO:0000313" key="12">
    <source>
        <dbReference type="Proteomes" id="UP001597294"/>
    </source>
</evidence>
<dbReference type="Pfam" id="PF04290">
    <property type="entry name" value="DctQ"/>
    <property type="match status" value="1"/>
</dbReference>
<evidence type="ECO:0000256" key="6">
    <source>
        <dbReference type="ARBA" id="ARBA00022989"/>
    </source>
</evidence>
<comment type="caution">
    <text evidence="11">The sequence shown here is derived from an EMBL/GenBank/DDBJ whole genome shotgun (WGS) entry which is preliminary data.</text>
</comment>
<comment type="function">
    <text evidence="9">Part of the tripartite ATP-independent periplasmic (TRAP) transport system.</text>
</comment>
<evidence type="ECO:0000256" key="9">
    <source>
        <dbReference type="RuleBase" id="RU369079"/>
    </source>
</evidence>
<feature type="transmembrane region" description="Helical" evidence="9">
    <location>
        <begin position="163"/>
        <end position="185"/>
    </location>
</feature>
<keyword evidence="5 9" id="KW-0812">Transmembrane</keyword>
<keyword evidence="7 9" id="KW-0472">Membrane</keyword>
<feature type="transmembrane region" description="Helical" evidence="9">
    <location>
        <begin position="40"/>
        <end position="64"/>
    </location>
</feature>
<feature type="transmembrane region" description="Helical" evidence="9">
    <location>
        <begin position="118"/>
        <end position="143"/>
    </location>
</feature>
<evidence type="ECO:0000256" key="2">
    <source>
        <dbReference type="ARBA" id="ARBA00022448"/>
    </source>
</evidence>
<sequence>MEDKLRKTEGHPHSLTDIEHEIIHHTELPRTILSDQLDSFINRIGILFSWLWVITVGVILYSVISRYVFSHGSVMLEEVQWHLAGAAWLVGLSYTVVHDDHVRVDVLHERFSLKTQAWCEFLGILLLLMPFLIIALWEVIPYALSSFEQGERSQAPGGLPMRWVLKSFLPLSVGLLIVATTSRLLKVTSLLFGFPHAVKTDTSTKPNNSTLEREK</sequence>
<dbReference type="InterPro" id="IPR007387">
    <property type="entry name" value="TRAP_DctQ"/>
</dbReference>
<evidence type="ECO:0000256" key="4">
    <source>
        <dbReference type="ARBA" id="ARBA00022519"/>
    </source>
</evidence>
<evidence type="ECO:0000256" key="1">
    <source>
        <dbReference type="ARBA" id="ARBA00004429"/>
    </source>
</evidence>
<keyword evidence="12" id="KW-1185">Reference proteome</keyword>
<dbReference type="PANTHER" id="PTHR35011">
    <property type="entry name" value="2,3-DIKETO-L-GULONATE TRAP TRANSPORTER SMALL PERMEASE PROTEIN YIAM"/>
    <property type="match status" value="1"/>
</dbReference>
<accession>A0ABW5BHX4</accession>
<comment type="subcellular location">
    <subcellularLocation>
        <location evidence="1 9">Cell inner membrane</location>
        <topology evidence="1 9">Multi-pass membrane protein</topology>
    </subcellularLocation>
</comment>
<dbReference type="InterPro" id="IPR055348">
    <property type="entry name" value="DctQ"/>
</dbReference>